<dbReference type="RefSeq" id="WP_094486675.1">
    <property type="nucleotide sequence ID" value="NZ_NOXX01000204.1"/>
</dbReference>
<dbReference type="EMBL" id="NOXX01000204">
    <property type="protein sequence ID" value="OYQ43439.1"/>
    <property type="molecule type" value="Genomic_DNA"/>
</dbReference>
<proteinExistence type="predicted"/>
<name>A0A255ZPV6_9FLAO</name>
<evidence type="ECO:0000313" key="2">
    <source>
        <dbReference type="Proteomes" id="UP000216035"/>
    </source>
</evidence>
<protein>
    <recommendedName>
        <fullName evidence="3">Histidyl-tRNA synthetase</fullName>
    </recommendedName>
</protein>
<reference evidence="1 2" key="1">
    <citation type="submission" date="2017-07" db="EMBL/GenBank/DDBJ databases">
        <title>Flavobacterium cyanobacteriorum sp. nov., isolated from cyanobacterial aggregates in a eutrophic lake.</title>
        <authorList>
            <person name="Cai H."/>
        </authorList>
    </citation>
    <scope>NUCLEOTIDE SEQUENCE [LARGE SCALE GENOMIC DNA]</scope>
    <source>
        <strain evidence="1 2">TH167</strain>
    </source>
</reference>
<organism evidence="1 2">
    <name type="scientific">Flavobacterium aurantiibacter</name>
    <dbReference type="NCBI Taxonomy" id="2023067"/>
    <lineage>
        <taxon>Bacteria</taxon>
        <taxon>Pseudomonadati</taxon>
        <taxon>Bacteroidota</taxon>
        <taxon>Flavobacteriia</taxon>
        <taxon>Flavobacteriales</taxon>
        <taxon>Flavobacteriaceae</taxon>
        <taxon>Flavobacterium</taxon>
    </lineage>
</organism>
<dbReference type="InterPro" id="IPR045470">
    <property type="entry name" value="DUF6495"/>
</dbReference>
<dbReference type="OrthoDB" id="956723at2"/>
<accession>A0A255ZPV6</accession>
<evidence type="ECO:0000313" key="1">
    <source>
        <dbReference type="EMBL" id="OYQ43439.1"/>
    </source>
</evidence>
<dbReference type="AlphaFoldDB" id="A0A255ZPV6"/>
<gene>
    <name evidence="1" type="ORF">CHX27_10190</name>
</gene>
<sequence length="157" mass="17815">MKYLRLSRPQFEELADEFAKFLAVQSIDKQQWDEIKANNSAEVERQLDNFSDFIWDGVLSNTAFLEHFTKSIVFLFKCAEENIQAIVIKCADPNLDLTTVEGVNAISDSLFTDLFEIQSGAKNYTPDRNTAIFEIIKQGAFISDGEMFSQIDAVIRG</sequence>
<comment type="caution">
    <text evidence="1">The sequence shown here is derived from an EMBL/GenBank/DDBJ whole genome shotgun (WGS) entry which is preliminary data.</text>
</comment>
<evidence type="ECO:0008006" key="3">
    <source>
        <dbReference type="Google" id="ProtNLM"/>
    </source>
</evidence>
<keyword evidence="2" id="KW-1185">Reference proteome</keyword>
<dbReference type="Proteomes" id="UP000216035">
    <property type="component" value="Unassembled WGS sequence"/>
</dbReference>
<dbReference type="Pfam" id="PF20105">
    <property type="entry name" value="DUF6495"/>
    <property type="match status" value="1"/>
</dbReference>